<dbReference type="EMBL" id="VYQA01000007">
    <property type="protein sequence ID" value="KAA9029799.1"/>
    <property type="molecule type" value="Genomic_DNA"/>
</dbReference>
<reference evidence="6 7" key="1">
    <citation type="submission" date="2019-09" db="EMBL/GenBank/DDBJ databases">
        <authorList>
            <person name="Feng G."/>
        </authorList>
    </citation>
    <scope>NUCLEOTIDE SEQUENCE [LARGE SCALE GENOMIC DNA]</scope>
    <source>
        <strain evidence="5 6">KACC 19283</strain>
        <strain evidence="4 7">KACC 19284</strain>
    </source>
</reference>
<dbReference type="Pfam" id="PF25989">
    <property type="entry name" value="YknX_C"/>
    <property type="match status" value="1"/>
</dbReference>
<dbReference type="InterPro" id="IPR058637">
    <property type="entry name" value="YknX-like_C"/>
</dbReference>
<feature type="domain" description="YknX-like C-terminal permuted SH3-like" evidence="3">
    <location>
        <begin position="268"/>
        <end position="334"/>
    </location>
</feature>
<dbReference type="InterPro" id="IPR006143">
    <property type="entry name" value="RND_pump_MFP"/>
</dbReference>
<dbReference type="Proteomes" id="UP000325933">
    <property type="component" value="Unassembled WGS sequence"/>
</dbReference>
<dbReference type="Gene3D" id="2.40.420.20">
    <property type="match status" value="1"/>
</dbReference>
<proteinExistence type="inferred from homology"/>
<dbReference type="NCBIfam" id="TIGR01730">
    <property type="entry name" value="RND_mfp"/>
    <property type="match status" value="1"/>
</dbReference>
<evidence type="ECO:0000313" key="7">
    <source>
        <dbReference type="Proteomes" id="UP000326364"/>
    </source>
</evidence>
<dbReference type="Proteomes" id="UP000326364">
    <property type="component" value="Unassembled WGS sequence"/>
</dbReference>
<evidence type="ECO:0000259" key="3">
    <source>
        <dbReference type="Pfam" id="PF25989"/>
    </source>
</evidence>
<evidence type="ECO:0000256" key="1">
    <source>
        <dbReference type="ARBA" id="ARBA00009477"/>
    </source>
</evidence>
<dbReference type="SUPFAM" id="SSF111369">
    <property type="entry name" value="HlyD-like secretion proteins"/>
    <property type="match status" value="1"/>
</dbReference>
<sequence>MRPYLPVILTALCLAGCSGEKQQKPRAVPLVEIQPIAATSFTDDLEAVGTALANEQVVLSAPVTERIEALNFADGGFVAKGQVIARLAVGQEQAELASAEATALQAGQQLQRIQSLKDRGFATGATLEQQVALSNAARANAQLARASIGDRVIRAPFDGWVSLRTVSPGAIVTAGTAIATVSDISRIKLDFTIPETRLAMIRTGMPIKAVSAAWPDRPFNGTIATIDPVIDPATRAVKVRAILPNPDKALKPGMLLTVSVMARQRQSLSVPELSVVGDGDERFVFIVEDRTAKRTKVGTGIRQDGRVEILSGVKPGQKVVTEGVVKLTDGVTVRLAGDKNDAKPKDGSGKGAR</sequence>
<dbReference type="GO" id="GO:0015562">
    <property type="term" value="F:efflux transmembrane transporter activity"/>
    <property type="evidence" value="ECO:0007669"/>
    <property type="project" value="TreeGrafter"/>
</dbReference>
<accession>A0A5J5I5S7</accession>
<name>A0A5J5I5S7_9SPHN</name>
<dbReference type="AlphaFoldDB" id="A0A5J5I5S7"/>
<organism evidence="5 6">
    <name type="scientific">Sphingobium limneticum</name>
    <dbReference type="NCBI Taxonomy" id="1007511"/>
    <lineage>
        <taxon>Bacteria</taxon>
        <taxon>Pseudomonadati</taxon>
        <taxon>Pseudomonadota</taxon>
        <taxon>Alphaproteobacteria</taxon>
        <taxon>Sphingomonadales</taxon>
        <taxon>Sphingomonadaceae</taxon>
        <taxon>Sphingobium</taxon>
    </lineage>
</organism>
<gene>
    <name evidence="5" type="ORF">F4U95_11295</name>
    <name evidence="4" type="ORF">F4U96_11350</name>
</gene>
<comment type="caution">
    <text evidence="5">The sequence shown here is derived from an EMBL/GenBank/DDBJ whole genome shotgun (WGS) entry which is preliminary data.</text>
</comment>
<evidence type="ECO:0000259" key="2">
    <source>
        <dbReference type="Pfam" id="PF25954"/>
    </source>
</evidence>
<feature type="domain" description="CusB-like beta-barrel" evidence="2">
    <location>
        <begin position="189"/>
        <end position="262"/>
    </location>
</feature>
<dbReference type="Gene3D" id="2.40.30.170">
    <property type="match status" value="1"/>
</dbReference>
<dbReference type="GO" id="GO:1990281">
    <property type="term" value="C:efflux pump complex"/>
    <property type="evidence" value="ECO:0007669"/>
    <property type="project" value="TreeGrafter"/>
</dbReference>
<comment type="similarity">
    <text evidence="1">Belongs to the membrane fusion protein (MFP) (TC 8.A.1) family.</text>
</comment>
<evidence type="ECO:0000313" key="5">
    <source>
        <dbReference type="EMBL" id="KAA9029799.1"/>
    </source>
</evidence>
<dbReference type="RefSeq" id="WP_150425744.1">
    <property type="nucleotide sequence ID" value="NZ_VYQA01000007.1"/>
</dbReference>
<dbReference type="Gene3D" id="1.10.287.470">
    <property type="entry name" value="Helix hairpin bin"/>
    <property type="match status" value="1"/>
</dbReference>
<keyword evidence="7" id="KW-1185">Reference proteome</keyword>
<dbReference type="FunFam" id="2.40.30.170:FF:000010">
    <property type="entry name" value="Efflux RND transporter periplasmic adaptor subunit"/>
    <property type="match status" value="1"/>
</dbReference>
<dbReference type="Pfam" id="PF25954">
    <property type="entry name" value="Beta-barrel_RND_2"/>
    <property type="match status" value="1"/>
</dbReference>
<dbReference type="PANTHER" id="PTHR30469:SF16">
    <property type="entry name" value="HAE1 FAMILY EFFLUX PUMP MFP COMPONENT"/>
    <property type="match status" value="1"/>
</dbReference>
<evidence type="ECO:0000313" key="4">
    <source>
        <dbReference type="EMBL" id="KAA9016820.1"/>
    </source>
</evidence>
<dbReference type="PANTHER" id="PTHR30469">
    <property type="entry name" value="MULTIDRUG RESISTANCE PROTEIN MDTA"/>
    <property type="match status" value="1"/>
</dbReference>
<dbReference type="Gene3D" id="2.40.50.100">
    <property type="match status" value="1"/>
</dbReference>
<protein>
    <submittedName>
        <fullName evidence="5">Efflux RND transporter periplasmic adaptor subunit</fullName>
    </submittedName>
</protein>
<dbReference type="EMBL" id="VYQB01000007">
    <property type="protein sequence ID" value="KAA9016820.1"/>
    <property type="molecule type" value="Genomic_DNA"/>
</dbReference>
<evidence type="ECO:0000313" key="6">
    <source>
        <dbReference type="Proteomes" id="UP000325933"/>
    </source>
</evidence>
<dbReference type="InterPro" id="IPR058792">
    <property type="entry name" value="Beta-barrel_RND_2"/>
</dbReference>